<dbReference type="Gene3D" id="1.10.540.10">
    <property type="entry name" value="Acyl-CoA dehydrogenase/oxidase, N-terminal domain"/>
    <property type="match status" value="1"/>
</dbReference>
<evidence type="ECO:0000256" key="1">
    <source>
        <dbReference type="ARBA" id="ARBA00023002"/>
    </source>
</evidence>
<accession>A0A8T4J020</accession>
<dbReference type="EMBL" id="JAGSMN010000631">
    <property type="protein sequence ID" value="MBR7676283.1"/>
    <property type="molecule type" value="Genomic_DNA"/>
</dbReference>
<dbReference type="PIRSF" id="PIRSF016578">
    <property type="entry name" value="HsaA"/>
    <property type="match status" value="1"/>
</dbReference>
<dbReference type="Gene3D" id="2.40.110.10">
    <property type="entry name" value="Butyryl-CoA Dehydrogenase, subunit A, domain 2"/>
    <property type="match status" value="1"/>
</dbReference>
<evidence type="ECO:0000313" key="3">
    <source>
        <dbReference type="EMBL" id="MBR7676283.1"/>
    </source>
</evidence>
<dbReference type="InterPro" id="IPR046373">
    <property type="entry name" value="Acyl-CoA_Oxase/DH_mid-dom_sf"/>
</dbReference>
<feature type="domain" description="Acyl-CoA dehydrogenase C-terminal" evidence="2">
    <location>
        <begin position="234"/>
        <end position="359"/>
    </location>
</feature>
<dbReference type="InterPro" id="IPR036250">
    <property type="entry name" value="AcylCo_DH-like_C"/>
</dbReference>
<dbReference type="Proteomes" id="UP000675554">
    <property type="component" value="Unassembled WGS sequence"/>
</dbReference>
<proteinExistence type="predicted"/>
<dbReference type="SUPFAM" id="SSF47203">
    <property type="entry name" value="Acyl-CoA dehydrogenase C-terminal domain-like"/>
    <property type="match status" value="1"/>
</dbReference>
<dbReference type="Gene3D" id="1.20.140.10">
    <property type="entry name" value="Butyryl-CoA Dehydrogenase, subunit A, domain 3"/>
    <property type="match status" value="1"/>
</dbReference>
<dbReference type="Pfam" id="PF08028">
    <property type="entry name" value="Acyl-CoA_dh_2"/>
    <property type="match status" value="1"/>
</dbReference>
<keyword evidence="1" id="KW-0560">Oxidoreductase</keyword>
<dbReference type="GO" id="GO:0050660">
    <property type="term" value="F:flavin adenine dinucleotide binding"/>
    <property type="evidence" value="ECO:0007669"/>
    <property type="project" value="InterPro"/>
</dbReference>
<sequence>MNGLSEQLSQHPLLQAIEKALPELDRSLETPSADVLPDAAVALLRRTGVFRMALATDLGGMQTDPLVQLRAVESLAEHDASLGWYAMIGSDSGYYASFLDPRVAAEMYADDPDAITAGFVEPAGTALRTGDGYTVSGRWPFGSASKHARWLASGCRVRDGEQAGRWIVALLPRTDCTVDEDSWHALGLQGSGSFSYAAHEALVPRERTFSFDRPLSSDPLYRCPVMYRAKVPGVVLGTARGAVREFTSLLESGLEPGSGRPRRESPALQKALGQAIARTTAARSYAYDTVGDLWDTVQAGTLPGTEQRAAFRIMLAHVMDVCREVALSLFRAASGGAVHDRHPLQRRLRDMLTATQHALGNERTYEHVGAALVGLPAPEGTL</sequence>
<evidence type="ECO:0000259" key="2">
    <source>
        <dbReference type="Pfam" id="PF08028"/>
    </source>
</evidence>
<dbReference type="AlphaFoldDB" id="A0A8T4J020"/>
<reference evidence="3" key="1">
    <citation type="submission" date="2021-04" db="EMBL/GenBank/DDBJ databases">
        <title>Sequencing of actinobacteria type strains.</title>
        <authorList>
            <person name="Nguyen G.-S."/>
            <person name="Wentzel A."/>
        </authorList>
    </citation>
    <scope>NUCLEOTIDE SEQUENCE</scope>
    <source>
        <strain evidence="3">DSM 42095</strain>
    </source>
</reference>
<dbReference type="InterPro" id="IPR013107">
    <property type="entry name" value="Acyl-CoA_DH_C"/>
</dbReference>
<gene>
    <name evidence="3" type="ORF">KDA82_25390</name>
</gene>
<dbReference type="InterPro" id="IPR009100">
    <property type="entry name" value="AcylCoA_DH/oxidase_NM_dom_sf"/>
</dbReference>
<keyword evidence="4" id="KW-1185">Reference proteome</keyword>
<comment type="caution">
    <text evidence="3">The sequence shown here is derived from an EMBL/GenBank/DDBJ whole genome shotgun (WGS) entry which is preliminary data.</text>
</comment>
<protein>
    <recommendedName>
        <fullName evidence="2">Acyl-CoA dehydrogenase C-terminal domain-containing protein</fullName>
    </recommendedName>
</protein>
<dbReference type="GO" id="GO:0016627">
    <property type="term" value="F:oxidoreductase activity, acting on the CH-CH group of donors"/>
    <property type="evidence" value="ECO:0007669"/>
    <property type="project" value="InterPro"/>
</dbReference>
<evidence type="ECO:0000313" key="4">
    <source>
        <dbReference type="Proteomes" id="UP000675554"/>
    </source>
</evidence>
<organism evidence="3 4">
    <name type="scientific">Streptomyces daliensis</name>
    <dbReference type="NCBI Taxonomy" id="299421"/>
    <lineage>
        <taxon>Bacteria</taxon>
        <taxon>Bacillati</taxon>
        <taxon>Actinomycetota</taxon>
        <taxon>Actinomycetes</taxon>
        <taxon>Kitasatosporales</taxon>
        <taxon>Streptomycetaceae</taxon>
        <taxon>Streptomyces</taxon>
    </lineage>
</organism>
<name>A0A8T4J020_9ACTN</name>
<dbReference type="SUPFAM" id="SSF56645">
    <property type="entry name" value="Acyl-CoA dehydrogenase NM domain-like"/>
    <property type="match status" value="1"/>
</dbReference>
<dbReference type="InterPro" id="IPR037069">
    <property type="entry name" value="AcylCoA_DH/ox_N_sf"/>
</dbReference>